<evidence type="ECO:0000313" key="2">
    <source>
        <dbReference type="Proteomes" id="UP000201276"/>
    </source>
</evidence>
<protein>
    <submittedName>
        <fullName evidence="1">p27</fullName>
    </submittedName>
</protein>
<sequence length="231" mass="27214">MEVDYPIQEFELTTDSGKSMGELIAKNFHTIVNVIQSHQMFDIMNLEHVANLCYTLHVMIDNHEGYVNLYAENNPRVDSFRDAGVKPEVLVNKKDKYFPTLTTWQLRDTLSQLEPVLNFVTELKGGLMNDFRVSNLFTVYKINNVKDLINSVHHFLNDMFKFGENVKAEFNMLIKDGKSVERMIKNFKKQKYLDENLRIKFKDFISENLVYEINFEFKNLGFYLKPIKNFN</sequence>
<evidence type="ECO:0000313" key="1">
    <source>
        <dbReference type="EMBL" id="ABY66971.1"/>
    </source>
</evidence>
<name>B2BZX2_9CLOS</name>
<dbReference type="EMBL" id="EU191905">
    <property type="protein sequence ID" value="ABY66971.1"/>
    <property type="molecule type" value="Genomic_RNA"/>
</dbReference>
<dbReference type="OrthoDB" id="15854at10239"/>
<organism evidence="1 2">
    <name type="scientific">Bean yellow disorder virus</name>
    <dbReference type="NCBI Taxonomy" id="267970"/>
    <lineage>
        <taxon>Viruses</taxon>
        <taxon>Riboviria</taxon>
        <taxon>Orthornavirae</taxon>
        <taxon>Kitrinoviricota</taxon>
        <taxon>Alsuviricetes</taxon>
        <taxon>Martellivirales</taxon>
        <taxon>Closteroviridae</taxon>
        <taxon>Crinivirus</taxon>
        <taxon>Crinivirus flavibetae</taxon>
    </lineage>
</organism>
<proteinExistence type="predicted"/>
<dbReference type="Proteomes" id="UP000201276">
    <property type="component" value="Genome"/>
</dbReference>
<reference evidence="1 2" key="1">
    <citation type="journal article" date="2008" name="Arch. Virol.">
        <title>The complete nucleotide sequence and genome organization of bean yellow disorder virus, a new member of the genus Crinivirus.</title>
        <authorList>
            <person name="Martin G."/>
            <person name="Velasco L."/>
            <person name="Segundo E."/>
            <person name="Cuadrado I.M."/>
            <person name="Janssen D."/>
        </authorList>
    </citation>
    <scope>NUCLEOTIDE SEQUENCE [LARGE SCALE GENOMIC DNA]</scope>
    <source>
        <strain evidence="1">Bn-03</strain>
    </source>
</reference>
<accession>B2BZX2</accession>
<dbReference type="KEGG" id="vg:6197840"/>
<dbReference type="RefSeq" id="YP_001816781.1">
    <property type="nucleotide sequence ID" value="NC_010561.1"/>
</dbReference>
<dbReference type="GeneID" id="6197840"/>
<keyword evidence="2" id="KW-1185">Reference proteome</keyword>